<keyword evidence="2" id="KW-1185">Reference proteome</keyword>
<dbReference type="PANTHER" id="PTHR11102:SF160">
    <property type="entry name" value="ERAD-ASSOCIATED E3 UBIQUITIN-PROTEIN LIGASE COMPONENT HRD3"/>
    <property type="match status" value="1"/>
</dbReference>
<dbReference type="EMBL" id="APRN01000045">
    <property type="protein sequence ID" value="ENX52554.1"/>
    <property type="molecule type" value="Genomic_DNA"/>
</dbReference>
<gene>
    <name evidence="1" type="ORF">F902_04244</name>
</gene>
<accession>N9R3E5</accession>
<dbReference type="RefSeq" id="WP_005206810.1">
    <property type="nucleotide sequence ID" value="NZ_KB850076.1"/>
</dbReference>
<dbReference type="InterPro" id="IPR006597">
    <property type="entry name" value="Sel1-like"/>
</dbReference>
<dbReference type="Pfam" id="PF08238">
    <property type="entry name" value="Sel1"/>
    <property type="match status" value="12"/>
</dbReference>
<evidence type="ECO:0000313" key="1">
    <source>
        <dbReference type="EMBL" id="ENX52554.1"/>
    </source>
</evidence>
<protein>
    <recommendedName>
        <fullName evidence="3">Sel1 repeat family protein</fullName>
    </recommendedName>
</protein>
<reference evidence="1 2" key="1">
    <citation type="submission" date="2013-02" db="EMBL/GenBank/DDBJ databases">
        <title>The Genome Sequence of Acinetobacter sp. CIP 70.18.</title>
        <authorList>
            <consortium name="The Broad Institute Genome Sequencing Platform"/>
            <consortium name="The Broad Institute Genome Sequencing Center for Infectious Disease"/>
            <person name="Cerqueira G."/>
            <person name="Feldgarden M."/>
            <person name="Courvalin P."/>
            <person name="Perichon B."/>
            <person name="Grillot-Courvalin C."/>
            <person name="Clermont D."/>
            <person name="Rocha E."/>
            <person name="Yoon E.-J."/>
            <person name="Nemec A."/>
            <person name="Walker B."/>
            <person name="Young S.K."/>
            <person name="Zeng Q."/>
            <person name="Gargeya S."/>
            <person name="Fitzgerald M."/>
            <person name="Haas B."/>
            <person name="Abouelleil A."/>
            <person name="Alvarado L."/>
            <person name="Arachchi H.M."/>
            <person name="Berlin A.M."/>
            <person name="Chapman S.B."/>
            <person name="Dewar J."/>
            <person name="Goldberg J."/>
            <person name="Griggs A."/>
            <person name="Gujja S."/>
            <person name="Hansen M."/>
            <person name="Howarth C."/>
            <person name="Imamovic A."/>
            <person name="Larimer J."/>
            <person name="McCowan C."/>
            <person name="Murphy C."/>
            <person name="Neiman D."/>
            <person name="Pearson M."/>
            <person name="Priest M."/>
            <person name="Roberts A."/>
            <person name="Saif S."/>
            <person name="Shea T."/>
            <person name="Sisk P."/>
            <person name="Sykes S."/>
            <person name="Wortman J."/>
            <person name="Nusbaum C."/>
            <person name="Birren B."/>
        </authorList>
    </citation>
    <scope>NUCLEOTIDE SEQUENCE [LARGE SCALE GENOMIC DNA]</scope>
    <source>
        <strain evidence="1 2">CIP 70.18</strain>
    </source>
</reference>
<dbReference type="PANTHER" id="PTHR11102">
    <property type="entry name" value="SEL-1-LIKE PROTEIN"/>
    <property type="match status" value="1"/>
</dbReference>
<dbReference type="SMART" id="SM00671">
    <property type="entry name" value="SEL1"/>
    <property type="match status" value="12"/>
</dbReference>
<dbReference type="SUPFAM" id="SSF81901">
    <property type="entry name" value="HCP-like"/>
    <property type="match status" value="3"/>
</dbReference>
<sequence length="588" mass="66821">MFWLIVVFVVAIMIYWGVDRIEKSEKRKQNTQSSLEHELRQQLIDADIEYTEESLQALTQNYQIYHSAFAYFDGDGVPQDYKKAYELWSEVAEIFPLSNVLMGTMSLDGLVAERNPKLALEYFHKALELNEECHEAMFQIARLYELGEDVVQDNQYAFQLYQKAADLGNVDAENQLAWAFYVGLGVTKNQVRAFIKWLALAENGHVDAQRLVGICCYFTGHGTNQNFEQAFYWIKRAAESNNLEAIANLGMLYMYGLGTSVDFSQAQHWLQKAVDQGHIQATIDLGSALLMENDLDRENVQRAIVLWESMLDTEGHQQVIDNLGLLYLYGCQSIQPNAHKAFPYLQQSAELSSLAGSVGYAVCLVELEPSPENIQKAQGYIQKTLLDLEQFQSSDISQQSILNLLGLVYIEGKVFDKDIHKALDYFERAAQFNHPSSQYRLATLYAEGVDVHQNDDKAFFWYQKAAHAGVIEAQNNLGAFYALGRGVTQDYEQACYWFIQAMQKGDASAINNMGEMYENGYGVEQNYSEAFTLFEQANKKGNIDSSFNLGNLYYYGRGVLADQEKAKSYYQQAASQGFEKAIQQLERL</sequence>
<comment type="caution">
    <text evidence="1">The sequence shown here is derived from an EMBL/GenBank/DDBJ whole genome shotgun (WGS) entry which is preliminary data.</text>
</comment>
<dbReference type="PATRIC" id="fig|1217700.3.peg.4111"/>
<dbReference type="HOGENOM" id="CLU_000288_36_14_6"/>
<evidence type="ECO:0008006" key="3">
    <source>
        <dbReference type="Google" id="ProtNLM"/>
    </source>
</evidence>
<dbReference type="InterPro" id="IPR011990">
    <property type="entry name" value="TPR-like_helical_dom_sf"/>
</dbReference>
<organism evidence="1 2">
    <name type="scientific">Acinetobacter higginsii</name>
    <dbReference type="NCBI Taxonomy" id="70347"/>
    <lineage>
        <taxon>Bacteria</taxon>
        <taxon>Pseudomonadati</taxon>
        <taxon>Pseudomonadota</taxon>
        <taxon>Gammaproteobacteria</taxon>
        <taxon>Moraxellales</taxon>
        <taxon>Moraxellaceae</taxon>
        <taxon>Acinetobacter</taxon>
    </lineage>
</organism>
<dbReference type="OrthoDB" id="9792653at2"/>
<proteinExistence type="predicted"/>
<dbReference type="InterPro" id="IPR050767">
    <property type="entry name" value="Sel1_AlgK"/>
</dbReference>
<dbReference type="AlphaFoldDB" id="N9R3E5"/>
<dbReference type="Gene3D" id="1.25.40.10">
    <property type="entry name" value="Tetratricopeptide repeat domain"/>
    <property type="match status" value="4"/>
</dbReference>
<dbReference type="Proteomes" id="UP000013084">
    <property type="component" value="Unassembled WGS sequence"/>
</dbReference>
<name>N9R3E5_9GAMM</name>
<evidence type="ECO:0000313" key="2">
    <source>
        <dbReference type="Proteomes" id="UP000013084"/>
    </source>
</evidence>